<dbReference type="FunFam" id="3.30.565.10:FF:000357">
    <property type="entry name" value="Heat shock protein HSP 90-beta"/>
    <property type="match status" value="1"/>
</dbReference>
<dbReference type="FunFam" id="1.20.120.790:FF:000001">
    <property type="entry name" value="Heat shock protein 90 alpha"/>
    <property type="match status" value="1"/>
</dbReference>
<keyword evidence="12" id="KW-1185">Reference proteome</keyword>
<dbReference type="GO" id="GO:0016887">
    <property type="term" value="F:ATP hydrolysis activity"/>
    <property type="evidence" value="ECO:0007669"/>
    <property type="project" value="InterPro"/>
</dbReference>
<dbReference type="GO" id="GO:0042470">
    <property type="term" value="C:melanosome"/>
    <property type="evidence" value="ECO:0007669"/>
    <property type="project" value="UniProtKB-SubCell"/>
</dbReference>
<evidence type="ECO:0000256" key="5">
    <source>
        <dbReference type="ARBA" id="ARBA00022741"/>
    </source>
</evidence>
<keyword evidence="6 9" id="KW-0067">ATP-binding</keyword>
<feature type="binding site" evidence="9">
    <location>
        <position position="46"/>
    </location>
    <ligand>
        <name>ATP</name>
        <dbReference type="ChEBI" id="CHEBI:30616"/>
    </ligand>
</feature>
<reference evidence="11 12" key="1">
    <citation type="submission" date="2016-04" db="EMBL/GenBank/DDBJ databases">
        <title>Polished mammalian reference genomes with single-molecule sequencing and chromosome conformation capture applied to the Capra hircus genome.</title>
        <authorList>
            <person name="Bickhart D.M."/>
            <person name="Koren S."/>
            <person name="Rosen B."/>
            <person name="Hastie A."/>
            <person name="Liachko I."/>
            <person name="Sullivan S.T."/>
            <person name="Burton J."/>
            <person name="Sayre B.L."/>
            <person name="Huson H.J."/>
            <person name="Lee J."/>
            <person name="Lam E."/>
            <person name="Kelley C.M."/>
            <person name="Hutchison J.L."/>
            <person name="Zhou Y."/>
            <person name="Sun J."/>
            <person name="Crisa A."/>
            <person name="Schwartz J.C."/>
            <person name="Hammond J.A."/>
            <person name="Schroeder S.G."/>
            <person name="Liu G.E."/>
            <person name="Dunham M."/>
            <person name="Shendure J."/>
            <person name="Sonstegard T.S."/>
            <person name="Phillippy A.M."/>
            <person name="Van Tassell C.P."/>
            <person name="Smith T.P."/>
        </authorList>
    </citation>
    <scope>NUCLEOTIDE SEQUENCE [LARGE SCALE GENOMIC DNA]</scope>
</reference>
<dbReference type="Gene3D" id="1.20.120.790">
    <property type="entry name" value="Heat shock protein 90, C-terminal domain"/>
    <property type="match status" value="1"/>
</dbReference>
<feature type="binding site" evidence="9">
    <location>
        <position position="93"/>
    </location>
    <ligand>
        <name>ATP</name>
        <dbReference type="ChEBI" id="CHEBI:30616"/>
    </ligand>
</feature>
<dbReference type="Pfam" id="PF00183">
    <property type="entry name" value="HSP90"/>
    <property type="match status" value="1"/>
</dbReference>
<evidence type="ECO:0000256" key="10">
    <source>
        <dbReference type="SAM" id="MobiDB-lite"/>
    </source>
</evidence>
<evidence type="ECO:0000256" key="3">
    <source>
        <dbReference type="ARBA" id="ARBA00008239"/>
    </source>
</evidence>
<evidence type="ECO:0000313" key="12">
    <source>
        <dbReference type="Proteomes" id="UP000291000"/>
    </source>
</evidence>
<reference evidence="11" key="2">
    <citation type="submission" date="2025-08" db="UniProtKB">
        <authorList>
            <consortium name="Ensembl"/>
        </authorList>
    </citation>
    <scope>IDENTIFICATION</scope>
</reference>
<dbReference type="InterPro" id="IPR020568">
    <property type="entry name" value="Ribosomal_Su5_D2-typ_SF"/>
</dbReference>
<dbReference type="InterPro" id="IPR020575">
    <property type="entry name" value="Hsp90_N"/>
</dbReference>
<dbReference type="PIRSF" id="PIRSF002583">
    <property type="entry name" value="Hsp90"/>
    <property type="match status" value="1"/>
</dbReference>
<evidence type="ECO:0000256" key="9">
    <source>
        <dbReference type="PIRSR" id="PIRSR002583-1"/>
    </source>
</evidence>
<dbReference type="GO" id="GO:0140662">
    <property type="term" value="F:ATP-dependent protein folding chaperone"/>
    <property type="evidence" value="ECO:0007669"/>
    <property type="project" value="InterPro"/>
</dbReference>
<sequence length="471" mass="54436">MPEEVHHGEEEVETFAFQAEIAQLMSLIINTFYSNKEIFLRELISNASDALDKIRYESLTDPSKLDSGKELKIDIIPNPQERTLTLVDTGIGMTKADLVNNLGTIAKSDQTEYLEERRVKEVVKKHSQFIGYPITLYLEKEREKEISDDEAEEEKGEKEEEDKDDEEKPKIEDVGSDEEDDSGKDKKKKTKKIKEKYIDQEELNKTKPIWTRNPDDITQEEYGEFYKSLTNDWEDHLAVKMTSLSEYVSRMKETQKSIYYITGESKEQVANSAFVERVRKRGFEVVYMTEPIDEYCVQQLKEFDGKSLVSVTKEGLELPEDEEEKKKMEESKAKFENLCKLMKEILDKKVEKVTISNRLVSSPCCIVTSTYGWTANMERIMKAQALRDNSTMGYMMAKKHLEINPDHPIVETLRQKAEADKNDKAVKDLVVLLFETALLSSGFSLEDPQTHSNRIYRMIKLGLGEYLCPLK</sequence>
<feature type="binding site" evidence="9">
    <location>
        <position position="107"/>
    </location>
    <ligand>
        <name>ATP</name>
        <dbReference type="ChEBI" id="CHEBI:30616"/>
    </ligand>
</feature>
<dbReference type="PRINTS" id="PR00775">
    <property type="entry name" value="HEATSHOCK90"/>
</dbReference>
<evidence type="ECO:0000313" key="11">
    <source>
        <dbReference type="Ensembl" id="ENSCHIP00000018679.1"/>
    </source>
</evidence>
<reference evidence="11" key="3">
    <citation type="submission" date="2025-09" db="UniProtKB">
        <authorList>
            <consortium name="Ensembl"/>
        </authorList>
    </citation>
    <scope>IDENTIFICATION</scope>
</reference>
<comment type="similarity">
    <text evidence="3">Belongs to the heat shock protein 90 family.</text>
</comment>
<evidence type="ECO:0000256" key="4">
    <source>
        <dbReference type="ARBA" id="ARBA00022490"/>
    </source>
</evidence>
<dbReference type="Gene3D" id="3.40.50.11260">
    <property type="match status" value="1"/>
</dbReference>
<dbReference type="Bgee" id="ENSCHIG00000017807">
    <property type="expression patterns" value="Expressed in testis and 17 other cell types or tissues"/>
</dbReference>
<evidence type="ECO:0000256" key="6">
    <source>
        <dbReference type="ARBA" id="ARBA00022840"/>
    </source>
</evidence>
<dbReference type="InterPro" id="IPR036890">
    <property type="entry name" value="HATPase_C_sf"/>
</dbReference>
<dbReference type="Proteomes" id="UP000291000">
    <property type="component" value="Chromosome 23"/>
</dbReference>
<feature type="region of interest" description="Disordered" evidence="10">
    <location>
        <begin position="143"/>
        <end position="191"/>
    </location>
</feature>
<dbReference type="SUPFAM" id="SSF54211">
    <property type="entry name" value="Ribosomal protein S5 domain 2-like"/>
    <property type="match status" value="2"/>
</dbReference>
<dbReference type="GO" id="GO:0005524">
    <property type="term" value="F:ATP binding"/>
    <property type="evidence" value="ECO:0007669"/>
    <property type="project" value="UniProtKB-KW"/>
</dbReference>
<keyword evidence="8" id="KW-0143">Chaperone</keyword>
<feature type="binding site" evidence="9">
    <location>
        <position position="101"/>
    </location>
    <ligand>
        <name>ATP</name>
        <dbReference type="ChEBI" id="CHEBI:30616"/>
    </ligand>
</feature>
<dbReference type="InterPro" id="IPR019805">
    <property type="entry name" value="Heat_shock_protein_90_CS"/>
</dbReference>
<feature type="binding site" evidence="9">
    <location>
        <position position="42"/>
    </location>
    <ligand>
        <name>ATP</name>
        <dbReference type="ChEBI" id="CHEBI:30616"/>
    </ligand>
</feature>
<dbReference type="PANTHER" id="PTHR11528">
    <property type="entry name" value="HEAT SHOCK PROTEIN 90 FAMILY MEMBER"/>
    <property type="match status" value="1"/>
</dbReference>
<evidence type="ECO:0000256" key="2">
    <source>
        <dbReference type="ARBA" id="ARBA00004496"/>
    </source>
</evidence>
<dbReference type="EMBL" id="LWLT01000028">
    <property type="status" value="NOT_ANNOTATED_CDS"/>
    <property type="molecule type" value="Genomic_DNA"/>
</dbReference>
<protein>
    <submittedName>
        <fullName evidence="11">Heat shock protein 90 alpha family class B member 1</fullName>
    </submittedName>
</protein>
<comment type="subcellular location">
    <subcellularLocation>
        <location evidence="2">Cytoplasm</location>
    </subcellularLocation>
    <subcellularLocation>
        <location evidence="1">Melanosome</location>
    </subcellularLocation>
</comment>
<dbReference type="Gene3D" id="3.30.565.10">
    <property type="entry name" value="Histidine kinase-like ATPase, C-terminal domain"/>
    <property type="match status" value="2"/>
</dbReference>
<keyword evidence="7" id="KW-0346">Stress response</keyword>
<dbReference type="GO" id="GO:0051082">
    <property type="term" value="F:unfolded protein binding"/>
    <property type="evidence" value="ECO:0007669"/>
    <property type="project" value="InterPro"/>
</dbReference>
<dbReference type="AlphaFoldDB" id="A0A452F348"/>
<evidence type="ECO:0000256" key="1">
    <source>
        <dbReference type="ARBA" id="ARBA00004223"/>
    </source>
</evidence>
<feature type="binding site" evidence="9">
    <location>
        <position position="88"/>
    </location>
    <ligand>
        <name>ATP</name>
        <dbReference type="ChEBI" id="CHEBI:30616"/>
    </ligand>
</feature>
<evidence type="ECO:0000256" key="8">
    <source>
        <dbReference type="ARBA" id="ARBA00023186"/>
    </source>
</evidence>
<name>A0A452F348_CAPHI</name>
<accession>A0A452F348</accession>
<keyword evidence="5 9" id="KW-0547">Nucleotide-binding</keyword>
<dbReference type="SUPFAM" id="SSF55874">
    <property type="entry name" value="ATPase domain of HSP90 chaperone/DNA topoisomerase II/histidine kinase"/>
    <property type="match status" value="1"/>
</dbReference>
<evidence type="ECO:0000256" key="7">
    <source>
        <dbReference type="ARBA" id="ARBA00023016"/>
    </source>
</evidence>
<organism evidence="11 12">
    <name type="scientific">Capra hircus</name>
    <name type="common">Goat</name>
    <dbReference type="NCBI Taxonomy" id="9925"/>
    <lineage>
        <taxon>Eukaryota</taxon>
        <taxon>Metazoa</taxon>
        <taxon>Chordata</taxon>
        <taxon>Craniata</taxon>
        <taxon>Vertebrata</taxon>
        <taxon>Euteleostomi</taxon>
        <taxon>Mammalia</taxon>
        <taxon>Eutheria</taxon>
        <taxon>Laurasiatheria</taxon>
        <taxon>Artiodactyla</taxon>
        <taxon>Ruminantia</taxon>
        <taxon>Pecora</taxon>
        <taxon>Bovidae</taxon>
        <taxon>Caprinae</taxon>
        <taxon>Capra</taxon>
    </lineage>
</organism>
<dbReference type="PROSITE" id="PS00298">
    <property type="entry name" value="HSP90"/>
    <property type="match status" value="1"/>
</dbReference>
<keyword evidence="4" id="KW-0963">Cytoplasm</keyword>
<dbReference type="FunFam" id="3.40.50.11260:FF:000001">
    <property type="entry name" value="Heat shock protein 90 alpha"/>
    <property type="match status" value="1"/>
</dbReference>
<feature type="compositionally biased region" description="Acidic residues" evidence="10">
    <location>
        <begin position="146"/>
        <end position="165"/>
    </location>
</feature>
<gene>
    <name evidence="11" type="primary">HSP90AB1</name>
</gene>
<proteinExistence type="inferred from homology"/>
<dbReference type="SUPFAM" id="SSF110942">
    <property type="entry name" value="HSP90 C-terminal domain"/>
    <property type="match status" value="1"/>
</dbReference>
<dbReference type="Ensembl" id="ENSCHIT00000026494.1">
    <property type="protein sequence ID" value="ENSCHIP00000018679.1"/>
    <property type="gene ID" value="ENSCHIG00000017807.1"/>
</dbReference>
<dbReference type="GeneTree" id="ENSGT01020000230401"/>
<dbReference type="InterPro" id="IPR037196">
    <property type="entry name" value="HSP90_C"/>
</dbReference>
<dbReference type="InterPro" id="IPR001404">
    <property type="entry name" value="Hsp90_fam"/>
</dbReference>